<dbReference type="SUPFAM" id="SSF52540">
    <property type="entry name" value="P-loop containing nucleoside triphosphate hydrolases"/>
    <property type="match status" value="1"/>
</dbReference>
<dbReference type="PROSITE" id="PS50893">
    <property type="entry name" value="ABC_TRANSPORTER_2"/>
    <property type="match status" value="1"/>
</dbReference>
<dbReference type="InterPro" id="IPR027417">
    <property type="entry name" value="P-loop_NTPase"/>
</dbReference>
<evidence type="ECO:0000313" key="6">
    <source>
        <dbReference type="Proteomes" id="UP000191154"/>
    </source>
</evidence>
<comment type="caution">
    <text evidence="5">The sequence shown here is derived from an EMBL/GenBank/DDBJ whole genome shotgun (WGS) entry which is preliminary data.</text>
</comment>
<accession>A0A1S8N673</accession>
<dbReference type="AlphaFoldDB" id="A0A1S8N673"/>
<dbReference type="PANTHER" id="PTHR42939">
    <property type="entry name" value="ABC TRANSPORTER ATP-BINDING PROTEIN ALBC-RELATED"/>
    <property type="match status" value="1"/>
</dbReference>
<dbReference type="EC" id="3.6.3.-" evidence="5"/>
<organism evidence="5 6">
    <name type="scientific">Clostridium saccharobutylicum</name>
    <dbReference type="NCBI Taxonomy" id="169679"/>
    <lineage>
        <taxon>Bacteria</taxon>
        <taxon>Bacillati</taxon>
        <taxon>Bacillota</taxon>
        <taxon>Clostridia</taxon>
        <taxon>Eubacteriales</taxon>
        <taxon>Clostridiaceae</taxon>
        <taxon>Clostridium</taxon>
    </lineage>
</organism>
<dbReference type="SMART" id="SM00382">
    <property type="entry name" value="AAA"/>
    <property type="match status" value="1"/>
</dbReference>
<reference evidence="5 6" key="1">
    <citation type="submission" date="2016-05" db="EMBL/GenBank/DDBJ databases">
        <title>Microbial solvent formation.</title>
        <authorList>
            <person name="Poehlein A."/>
            <person name="Montoya Solano J.D."/>
            <person name="Flitsch S."/>
            <person name="Krabben P."/>
            <person name="Duerre P."/>
            <person name="Daniel R."/>
        </authorList>
    </citation>
    <scope>NUCLEOTIDE SEQUENCE [LARGE SCALE GENOMIC DNA]</scope>
    <source>
        <strain evidence="5 6">L1-8</strain>
    </source>
</reference>
<dbReference type="CDD" id="cd03230">
    <property type="entry name" value="ABC_DR_subfamily_A"/>
    <property type="match status" value="1"/>
</dbReference>
<dbReference type="Pfam" id="PF00005">
    <property type="entry name" value="ABC_tran"/>
    <property type="match status" value="1"/>
</dbReference>
<dbReference type="Proteomes" id="UP000191154">
    <property type="component" value="Unassembled WGS sequence"/>
</dbReference>
<dbReference type="EMBL" id="LZYZ01000004">
    <property type="protein sequence ID" value="OOM11964.1"/>
    <property type="molecule type" value="Genomic_DNA"/>
</dbReference>
<keyword evidence="3 5" id="KW-0067">ATP-binding</keyword>
<dbReference type="Gene3D" id="3.40.50.300">
    <property type="entry name" value="P-loop containing nucleotide triphosphate hydrolases"/>
    <property type="match status" value="1"/>
</dbReference>
<keyword evidence="2" id="KW-0547">Nucleotide-binding</keyword>
<evidence type="ECO:0000256" key="1">
    <source>
        <dbReference type="ARBA" id="ARBA00022448"/>
    </source>
</evidence>
<keyword evidence="5" id="KW-0378">Hydrolase</keyword>
<gene>
    <name evidence="5" type="primary">lptB_1</name>
    <name evidence="5" type="ORF">CLOSAC_23930</name>
</gene>
<dbReference type="InterPro" id="IPR051782">
    <property type="entry name" value="ABC_Transporter_VariousFunc"/>
</dbReference>
<sequence>MKKNLIKLDKISFGYNDDKFIIKDLSLNINKYSIFGLLGHNGAGKTTLFKILLGLIEPQLGNIKFNEDLLYENLELNVAYMPENNGLYENLTIYQNIIFRGLANHLTKKDIINRSKELINEFSLNDKKNERVSKLSNGMKKKVALIATLIINPKVILLDEPTNGIDPESLRDIISIIKKLRDQKCIVIISSHDLNFIEQVVDHVYILEHGELAYSGEYFKDINSSLLNTYIDKLQKYREGEKNHEKFNE</sequence>
<proteinExistence type="predicted"/>
<dbReference type="InterPro" id="IPR003593">
    <property type="entry name" value="AAA+_ATPase"/>
</dbReference>
<evidence type="ECO:0000256" key="2">
    <source>
        <dbReference type="ARBA" id="ARBA00022741"/>
    </source>
</evidence>
<dbReference type="GO" id="GO:0005524">
    <property type="term" value="F:ATP binding"/>
    <property type="evidence" value="ECO:0007669"/>
    <property type="project" value="UniProtKB-KW"/>
</dbReference>
<name>A0A1S8N673_CLOSA</name>
<feature type="domain" description="ABC transporter" evidence="4">
    <location>
        <begin position="6"/>
        <end position="234"/>
    </location>
</feature>
<evidence type="ECO:0000313" key="5">
    <source>
        <dbReference type="EMBL" id="OOM11964.1"/>
    </source>
</evidence>
<evidence type="ECO:0000259" key="4">
    <source>
        <dbReference type="PROSITE" id="PS50893"/>
    </source>
</evidence>
<evidence type="ECO:0000256" key="3">
    <source>
        <dbReference type="ARBA" id="ARBA00022840"/>
    </source>
</evidence>
<dbReference type="RefSeq" id="WP_176127568.1">
    <property type="nucleotide sequence ID" value="NZ_LZYZ01000004.1"/>
</dbReference>
<dbReference type="InterPro" id="IPR003439">
    <property type="entry name" value="ABC_transporter-like_ATP-bd"/>
</dbReference>
<dbReference type="GO" id="GO:0016887">
    <property type="term" value="F:ATP hydrolysis activity"/>
    <property type="evidence" value="ECO:0007669"/>
    <property type="project" value="InterPro"/>
</dbReference>
<dbReference type="PANTHER" id="PTHR42939:SF1">
    <property type="entry name" value="ABC TRANSPORTER ATP-BINDING PROTEIN ALBC-RELATED"/>
    <property type="match status" value="1"/>
</dbReference>
<keyword evidence="1" id="KW-0813">Transport</keyword>
<protein>
    <submittedName>
        <fullName evidence="5">Lipopolysaccharide export system ATP-binding protein LptB</fullName>
        <ecNumber evidence="5">3.6.3.-</ecNumber>
    </submittedName>
</protein>